<evidence type="ECO:0000259" key="1">
    <source>
        <dbReference type="Pfam" id="PF13472"/>
    </source>
</evidence>
<evidence type="ECO:0000313" key="3">
    <source>
        <dbReference type="Proteomes" id="UP001595906"/>
    </source>
</evidence>
<gene>
    <name evidence="2" type="ORF">ACFOW1_06595</name>
</gene>
<dbReference type="Proteomes" id="UP001595906">
    <property type="component" value="Unassembled WGS sequence"/>
</dbReference>
<protein>
    <submittedName>
        <fullName evidence="2">SGNH/GDSL hydrolase family protein</fullName>
    </submittedName>
</protein>
<evidence type="ECO:0000313" key="2">
    <source>
        <dbReference type="EMBL" id="MFC4231549.1"/>
    </source>
</evidence>
<dbReference type="InterPro" id="IPR051532">
    <property type="entry name" value="Ester_Hydrolysis_Enzymes"/>
</dbReference>
<dbReference type="InterPro" id="IPR036514">
    <property type="entry name" value="SGNH_hydro_sf"/>
</dbReference>
<accession>A0ABV8PTV2</accession>
<dbReference type="GO" id="GO:0016787">
    <property type="term" value="F:hydrolase activity"/>
    <property type="evidence" value="ECO:0007669"/>
    <property type="project" value="UniProtKB-KW"/>
</dbReference>
<dbReference type="RefSeq" id="WP_379013063.1">
    <property type="nucleotide sequence ID" value="NZ_JBHSDC010000009.1"/>
</dbReference>
<keyword evidence="2" id="KW-0378">Hydrolase</keyword>
<comment type="caution">
    <text evidence="2">The sequence shown here is derived from an EMBL/GenBank/DDBJ whole genome shotgun (WGS) entry which is preliminary data.</text>
</comment>
<proteinExistence type="predicted"/>
<organism evidence="2 3">
    <name type="scientific">Parasediminibacterium paludis</name>
    <dbReference type="NCBI Taxonomy" id="908966"/>
    <lineage>
        <taxon>Bacteria</taxon>
        <taxon>Pseudomonadati</taxon>
        <taxon>Bacteroidota</taxon>
        <taxon>Chitinophagia</taxon>
        <taxon>Chitinophagales</taxon>
        <taxon>Chitinophagaceae</taxon>
        <taxon>Parasediminibacterium</taxon>
    </lineage>
</organism>
<name>A0ABV8PTV2_9BACT</name>
<dbReference type="PANTHER" id="PTHR30383">
    <property type="entry name" value="THIOESTERASE 1/PROTEASE 1/LYSOPHOSPHOLIPASE L1"/>
    <property type="match status" value="1"/>
</dbReference>
<dbReference type="InterPro" id="IPR013830">
    <property type="entry name" value="SGNH_hydro"/>
</dbReference>
<feature type="domain" description="SGNH hydrolase-type esterase" evidence="1">
    <location>
        <begin position="29"/>
        <end position="210"/>
    </location>
</feature>
<dbReference type="SUPFAM" id="SSF52266">
    <property type="entry name" value="SGNH hydrolase"/>
    <property type="match status" value="1"/>
</dbReference>
<dbReference type="EMBL" id="JBHSDC010000009">
    <property type="protein sequence ID" value="MFC4231549.1"/>
    <property type="molecule type" value="Genomic_DNA"/>
</dbReference>
<sequence length="226" mass="25181">MKHLTIAITIIAITCMSFIAQQKKTRVVFFGDSITQQGAAKNGYIPKMDSLIKLQGLGDYYELIGAGVGGNRVYDLYLRIEEDVLAKKPDVVVIYIGINDVWHKTTSGTGTEPKKYEQFYRAIIKKLQAQNIKVILCTPTVIGERNDTTNLQDGDLNFYSKLVRTIAESLSLPICDLRAAFTDYLKTNNPQNLDKGILTVDGVHLTNAGNLLVANEMWKTIYANSK</sequence>
<dbReference type="PANTHER" id="PTHR30383:SF5">
    <property type="entry name" value="SGNH HYDROLASE-TYPE ESTERASE DOMAIN-CONTAINING PROTEIN"/>
    <property type="match status" value="1"/>
</dbReference>
<keyword evidence="3" id="KW-1185">Reference proteome</keyword>
<reference evidence="3" key="1">
    <citation type="journal article" date="2019" name="Int. J. Syst. Evol. Microbiol.">
        <title>The Global Catalogue of Microorganisms (GCM) 10K type strain sequencing project: providing services to taxonomists for standard genome sequencing and annotation.</title>
        <authorList>
            <consortium name="The Broad Institute Genomics Platform"/>
            <consortium name="The Broad Institute Genome Sequencing Center for Infectious Disease"/>
            <person name="Wu L."/>
            <person name="Ma J."/>
        </authorList>
    </citation>
    <scope>NUCLEOTIDE SEQUENCE [LARGE SCALE GENOMIC DNA]</scope>
    <source>
        <strain evidence="3">CECT 8010</strain>
    </source>
</reference>
<dbReference type="Gene3D" id="3.40.50.1110">
    <property type="entry name" value="SGNH hydrolase"/>
    <property type="match status" value="1"/>
</dbReference>
<dbReference type="Pfam" id="PF13472">
    <property type="entry name" value="Lipase_GDSL_2"/>
    <property type="match status" value="1"/>
</dbReference>